<dbReference type="Proteomes" id="UP001642464">
    <property type="component" value="Unassembled WGS sequence"/>
</dbReference>
<evidence type="ECO:0000313" key="3">
    <source>
        <dbReference type="Proteomes" id="UP001642464"/>
    </source>
</evidence>
<dbReference type="EMBL" id="CAXAMM010039873">
    <property type="protein sequence ID" value="CAK9089636.1"/>
    <property type="molecule type" value="Genomic_DNA"/>
</dbReference>
<name>A0ABP0QRS1_9DINO</name>
<comment type="caution">
    <text evidence="2">The sequence shown here is derived from an EMBL/GenBank/DDBJ whole genome shotgun (WGS) entry which is preliminary data.</text>
</comment>
<accession>A0ABP0QRS1</accession>
<sequence>MGGQPSKVPGGAFMAIRERNPDGFCFDVNGPMRFKDIYYKERNLEPREREFLVDDQQIDREKLGEKLPYLGQKLEWDDKAKQYKPLEGKMWGTTAKGYEVGKYLYDKSEKKFLPKYKDGKRVLVEEIAEVMKEPFVFKFPQWWFPLKRQKSVLVWEETEGCPKGQVRIIYSGGKSSKHGMSNGPEDESGASAPVHTYHAIKNTKLANDARYQEAAKKALCEVPPVRLKCTGGKSPKCIDVDWKPPPPPKPKFPRVCGFLNPKPPVPTPPPVLTWQIARQSVGGVCKTDSPPPGSGVDEKPDEERAG</sequence>
<feature type="region of interest" description="Disordered" evidence="1">
    <location>
        <begin position="281"/>
        <end position="306"/>
    </location>
</feature>
<gene>
    <name evidence="2" type="ORF">SCF082_LOCUS42291</name>
</gene>
<proteinExistence type="predicted"/>
<feature type="compositionally biased region" description="Basic and acidic residues" evidence="1">
    <location>
        <begin position="296"/>
        <end position="306"/>
    </location>
</feature>
<keyword evidence="3" id="KW-1185">Reference proteome</keyword>
<protein>
    <submittedName>
        <fullName evidence="2">Uncharacterized protein</fullName>
    </submittedName>
</protein>
<organism evidence="2 3">
    <name type="scientific">Durusdinium trenchii</name>
    <dbReference type="NCBI Taxonomy" id="1381693"/>
    <lineage>
        <taxon>Eukaryota</taxon>
        <taxon>Sar</taxon>
        <taxon>Alveolata</taxon>
        <taxon>Dinophyceae</taxon>
        <taxon>Suessiales</taxon>
        <taxon>Symbiodiniaceae</taxon>
        <taxon>Durusdinium</taxon>
    </lineage>
</organism>
<evidence type="ECO:0000313" key="2">
    <source>
        <dbReference type="EMBL" id="CAK9089636.1"/>
    </source>
</evidence>
<reference evidence="2 3" key="1">
    <citation type="submission" date="2024-02" db="EMBL/GenBank/DDBJ databases">
        <authorList>
            <person name="Chen Y."/>
            <person name="Shah S."/>
            <person name="Dougan E. K."/>
            <person name="Thang M."/>
            <person name="Chan C."/>
        </authorList>
    </citation>
    <scope>NUCLEOTIDE SEQUENCE [LARGE SCALE GENOMIC DNA]</scope>
</reference>
<evidence type="ECO:0000256" key="1">
    <source>
        <dbReference type="SAM" id="MobiDB-lite"/>
    </source>
</evidence>